<comment type="caution">
    <text evidence="4">The sequence shown here is derived from an EMBL/GenBank/DDBJ whole genome shotgun (WGS) entry which is preliminary data.</text>
</comment>
<evidence type="ECO:0000256" key="1">
    <source>
        <dbReference type="ARBA" id="ARBA00008635"/>
    </source>
</evidence>
<accession>A0A7K3NNQ0</accession>
<name>A0A7K3NNQ0_9BACT</name>
<dbReference type="PANTHER" id="PTHR37302:SF1">
    <property type="entry name" value="PROTEIN DINB"/>
    <property type="match status" value="1"/>
</dbReference>
<organism evidence="4 5">
    <name type="scientific">Desulfolutivibrio sulfodismutans</name>
    <dbReference type="NCBI Taxonomy" id="63561"/>
    <lineage>
        <taxon>Bacteria</taxon>
        <taxon>Pseudomonadati</taxon>
        <taxon>Thermodesulfobacteriota</taxon>
        <taxon>Desulfovibrionia</taxon>
        <taxon>Desulfovibrionales</taxon>
        <taxon>Desulfovibrionaceae</taxon>
        <taxon>Desulfolutivibrio</taxon>
    </lineage>
</organism>
<comment type="similarity">
    <text evidence="1">Belongs to the DinB family.</text>
</comment>
<keyword evidence="2 3" id="KW-0479">Metal-binding</keyword>
<dbReference type="SUPFAM" id="SSF109854">
    <property type="entry name" value="DinB/YfiT-like putative metalloenzymes"/>
    <property type="match status" value="1"/>
</dbReference>
<dbReference type="Pfam" id="PF05163">
    <property type="entry name" value="DinB"/>
    <property type="match status" value="1"/>
</dbReference>
<feature type="binding site" evidence="3">
    <location>
        <position position="136"/>
    </location>
    <ligand>
        <name>a divalent metal cation</name>
        <dbReference type="ChEBI" id="CHEBI:60240"/>
    </ligand>
</feature>
<protein>
    <submittedName>
        <fullName evidence="4">Damage-inducible protein DinB</fullName>
    </submittedName>
</protein>
<evidence type="ECO:0000313" key="5">
    <source>
        <dbReference type="Proteomes" id="UP000469724"/>
    </source>
</evidence>
<proteinExistence type="inferred from homology"/>
<dbReference type="InterPro" id="IPR034660">
    <property type="entry name" value="DinB/YfiT-like"/>
</dbReference>
<dbReference type="PANTHER" id="PTHR37302">
    <property type="entry name" value="SLR1116 PROTEIN"/>
    <property type="match status" value="1"/>
</dbReference>
<evidence type="ECO:0000256" key="2">
    <source>
        <dbReference type="ARBA" id="ARBA00022723"/>
    </source>
</evidence>
<feature type="binding site" evidence="3">
    <location>
        <position position="132"/>
    </location>
    <ligand>
        <name>a divalent metal cation</name>
        <dbReference type="ChEBI" id="CHEBI:60240"/>
    </ligand>
</feature>
<dbReference type="AlphaFoldDB" id="A0A7K3NNQ0"/>
<dbReference type="EMBL" id="JAAGRQ010000063">
    <property type="protein sequence ID" value="NDY57822.1"/>
    <property type="molecule type" value="Genomic_DNA"/>
</dbReference>
<dbReference type="Proteomes" id="UP000469724">
    <property type="component" value="Unassembled WGS sequence"/>
</dbReference>
<gene>
    <name evidence="4" type="ORF">G3N56_13885</name>
</gene>
<dbReference type="InterPro" id="IPR007837">
    <property type="entry name" value="DinB"/>
</dbReference>
<dbReference type="Gene3D" id="1.20.120.450">
    <property type="entry name" value="dinb family like domain"/>
    <property type="match status" value="1"/>
</dbReference>
<dbReference type="GO" id="GO:0046872">
    <property type="term" value="F:metal ion binding"/>
    <property type="evidence" value="ECO:0007669"/>
    <property type="project" value="UniProtKB-KW"/>
</dbReference>
<evidence type="ECO:0000313" key="4">
    <source>
        <dbReference type="EMBL" id="NDY57822.1"/>
    </source>
</evidence>
<reference evidence="4 5" key="1">
    <citation type="submission" date="2020-02" db="EMBL/GenBank/DDBJ databases">
        <title>Comparative genomics of sulfur disproportionating microorganisms.</title>
        <authorList>
            <person name="Ward L.M."/>
            <person name="Bertran E."/>
            <person name="Johnston D.T."/>
        </authorList>
    </citation>
    <scope>NUCLEOTIDE SEQUENCE [LARGE SCALE GENOMIC DNA]</scope>
    <source>
        <strain evidence="4 5">DSM 3696</strain>
    </source>
</reference>
<dbReference type="RefSeq" id="WP_163302904.1">
    <property type="nucleotide sequence ID" value="NZ_JAAGRQ010000063.1"/>
</dbReference>
<sequence length="171" mass="18903">MKNLFVTLAGYNAWANFLLFEHLSGLSAEDFAAPRPVNFGSLAGIANHVLLADRAWLSRFTGSGGSPTAIDTIPYPGFADLLAARRAEDARIVAFAKELDPARLKGILHYHTMDGRPMALPMAAMVAHFFNHQTHHRGQMHAILSECGVRPRDIDLVFYQRQLSEMKEAEG</sequence>
<keyword evidence="5" id="KW-1185">Reference proteome</keyword>
<feature type="binding site" evidence="3">
    <location>
        <position position="48"/>
    </location>
    <ligand>
        <name>a divalent metal cation</name>
        <dbReference type="ChEBI" id="CHEBI:60240"/>
    </ligand>
</feature>
<evidence type="ECO:0000256" key="3">
    <source>
        <dbReference type="PIRSR" id="PIRSR607837-1"/>
    </source>
</evidence>